<accession>A0AA88IU37</accession>
<keyword evidence="3" id="KW-1185">Reference proteome</keyword>
<sequence>MSLKEQDKAKVRTTPQTRAEQLLPTDKTVEMDEECLMAMFCASIKVSMETIQAELEREWGTSQWQMQQQLESLTSQFTHFVPAAQTNQSVIQNAPVKAENTTIQIVLIADSSDYDFLKVAILRRFRVTSETYRQLFL</sequence>
<evidence type="ECO:0000256" key="1">
    <source>
        <dbReference type="SAM" id="MobiDB-lite"/>
    </source>
</evidence>
<dbReference type="AlphaFoldDB" id="A0AA88IU37"/>
<feature type="compositionally biased region" description="Basic and acidic residues" evidence="1">
    <location>
        <begin position="1"/>
        <end position="10"/>
    </location>
</feature>
<organism evidence="2 3">
    <name type="scientific">Artemia franciscana</name>
    <name type="common">Brine shrimp</name>
    <name type="synonym">Artemia sanfranciscana</name>
    <dbReference type="NCBI Taxonomy" id="6661"/>
    <lineage>
        <taxon>Eukaryota</taxon>
        <taxon>Metazoa</taxon>
        <taxon>Ecdysozoa</taxon>
        <taxon>Arthropoda</taxon>
        <taxon>Crustacea</taxon>
        <taxon>Branchiopoda</taxon>
        <taxon>Anostraca</taxon>
        <taxon>Artemiidae</taxon>
        <taxon>Artemia</taxon>
    </lineage>
</organism>
<name>A0AA88IU37_ARTSF</name>
<comment type="caution">
    <text evidence="2">The sequence shown here is derived from an EMBL/GenBank/DDBJ whole genome shotgun (WGS) entry which is preliminary data.</text>
</comment>
<gene>
    <name evidence="2" type="ORF">QYM36_008090</name>
</gene>
<dbReference type="Proteomes" id="UP001187531">
    <property type="component" value="Unassembled WGS sequence"/>
</dbReference>
<reference evidence="2" key="1">
    <citation type="submission" date="2023-07" db="EMBL/GenBank/DDBJ databases">
        <title>Chromosome-level genome assembly of Artemia franciscana.</title>
        <authorList>
            <person name="Jo E."/>
        </authorList>
    </citation>
    <scope>NUCLEOTIDE SEQUENCE</scope>
    <source>
        <tissue evidence="2">Whole body</tissue>
    </source>
</reference>
<proteinExistence type="predicted"/>
<dbReference type="EMBL" id="JAVRJZ010000001">
    <property type="protein sequence ID" value="KAK2727477.1"/>
    <property type="molecule type" value="Genomic_DNA"/>
</dbReference>
<protein>
    <submittedName>
        <fullName evidence="2">Uncharacterized protein</fullName>
    </submittedName>
</protein>
<feature type="region of interest" description="Disordered" evidence="1">
    <location>
        <begin position="1"/>
        <end position="25"/>
    </location>
</feature>
<evidence type="ECO:0000313" key="2">
    <source>
        <dbReference type="EMBL" id="KAK2727477.1"/>
    </source>
</evidence>
<evidence type="ECO:0000313" key="3">
    <source>
        <dbReference type="Proteomes" id="UP001187531"/>
    </source>
</evidence>